<sequence length="104" mass="11336">MTSPPSPYLVSVPVPKRMTAHILIYSSFRVCVSCVGSSLLASGLLRRGDINTKRSMSALPILGMLGIDIRYVNDRFIMELFAEGAGKYPEEKEKVRSVASASSI</sequence>
<keyword evidence="1" id="KW-1133">Transmembrane helix</keyword>
<keyword evidence="1" id="KW-0812">Transmembrane</keyword>
<comment type="caution">
    <text evidence="2">The sequence shown here is derived from an EMBL/GenBank/DDBJ whole genome shotgun (WGS) entry which is preliminary data.</text>
</comment>
<feature type="transmembrane region" description="Helical" evidence="1">
    <location>
        <begin position="20"/>
        <end position="45"/>
    </location>
</feature>
<gene>
    <name evidence="2" type="ORF">VTL71DRAFT_1903</name>
</gene>
<evidence type="ECO:0000313" key="3">
    <source>
        <dbReference type="Proteomes" id="UP001595075"/>
    </source>
</evidence>
<protein>
    <submittedName>
        <fullName evidence="2">Uncharacterized protein</fullName>
    </submittedName>
</protein>
<evidence type="ECO:0000313" key="2">
    <source>
        <dbReference type="EMBL" id="KAL2067478.1"/>
    </source>
</evidence>
<name>A0ABR4CEF4_9HELO</name>
<evidence type="ECO:0000256" key="1">
    <source>
        <dbReference type="SAM" id="Phobius"/>
    </source>
</evidence>
<keyword evidence="3" id="KW-1185">Reference proteome</keyword>
<organism evidence="2 3">
    <name type="scientific">Oculimacula yallundae</name>
    <dbReference type="NCBI Taxonomy" id="86028"/>
    <lineage>
        <taxon>Eukaryota</taxon>
        <taxon>Fungi</taxon>
        <taxon>Dikarya</taxon>
        <taxon>Ascomycota</taxon>
        <taxon>Pezizomycotina</taxon>
        <taxon>Leotiomycetes</taxon>
        <taxon>Helotiales</taxon>
        <taxon>Ploettnerulaceae</taxon>
        <taxon>Oculimacula</taxon>
    </lineage>
</organism>
<accession>A0ABR4CEF4</accession>
<proteinExistence type="predicted"/>
<dbReference type="Proteomes" id="UP001595075">
    <property type="component" value="Unassembled WGS sequence"/>
</dbReference>
<keyword evidence="1" id="KW-0472">Membrane</keyword>
<reference evidence="2 3" key="1">
    <citation type="journal article" date="2024" name="Commun. Biol.">
        <title>Comparative genomic analysis of thermophilic fungi reveals convergent evolutionary adaptations and gene losses.</title>
        <authorList>
            <person name="Steindorff A.S."/>
            <person name="Aguilar-Pontes M.V."/>
            <person name="Robinson A.J."/>
            <person name="Andreopoulos B."/>
            <person name="LaButti K."/>
            <person name="Kuo A."/>
            <person name="Mondo S."/>
            <person name="Riley R."/>
            <person name="Otillar R."/>
            <person name="Haridas S."/>
            <person name="Lipzen A."/>
            <person name="Grimwood J."/>
            <person name="Schmutz J."/>
            <person name="Clum A."/>
            <person name="Reid I.D."/>
            <person name="Moisan M.C."/>
            <person name="Butler G."/>
            <person name="Nguyen T.T.M."/>
            <person name="Dewar K."/>
            <person name="Conant G."/>
            <person name="Drula E."/>
            <person name="Henrissat B."/>
            <person name="Hansel C."/>
            <person name="Singer S."/>
            <person name="Hutchinson M.I."/>
            <person name="de Vries R.P."/>
            <person name="Natvig D.O."/>
            <person name="Powell A.J."/>
            <person name="Tsang A."/>
            <person name="Grigoriev I.V."/>
        </authorList>
    </citation>
    <scope>NUCLEOTIDE SEQUENCE [LARGE SCALE GENOMIC DNA]</scope>
    <source>
        <strain evidence="2 3">CBS 494.80</strain>
    </source>
</reference>
<feature type="non-terminal residue" evidence="2">
    <location>
        <position position="104"/>
    </location>
</feature>
<dbReference type="EMBL" id="JAZHXI010000010">
    <property type="protein sequence ID" value="KAL2067478.1"/>
    <property type="molecule type" value="Genomic_DNA"/>
</dbReference>